<dbReference type="STRING" id="908809.ABG79_01736"/>
<gene>
    <name evidence="1" type="ORF">ABG79_01736</name>
</gene>
<proteinExistence type="predicted"/>
<protein>
    <submittedName>
        <fullName evidence="1">Uncharacterized protein</fullName>
    </submittedName>
</protein>
<organism evidence="1 2">
    <name type="scientific">Caloramator mitchellensis</name>
    <dbReference type="NCBI Taxonomy" id="908809"/>
    <lineage>
        <taxon>Bacteria</taxon>
        <taxon>Bacillati</taxon>
        <taxon>Bacillota</taxon>
        <taxon>Clostridia</taxon>
        <taxon>Eubacteriales</taxon>
        <taxon>Clostridiaceae</taxon>
        <taxon>Caloramator</taxon>
    </lineage>
</organism>
<comment type="caution">
    <text evidence="1">The sequence shown here is derived from an EMBL/GenBank/DDBJ whole genome shotgun (WGS) entry which is preliminary data.</text>
</comment>
<keyword evidence="2" id="KW-1185">Reference proteome</keyword>
<dbReference type="EMBL" id="LKHP01000009">
    <property type="protein sequence ID" value="KRQ86527.1"/>
    <property type="molecule type" value="Genomic_DNA"/>
</dbReference>
<dbReference type="Proteomes" id="UP000052015">
    <property type="component" value="Unassembled WGS sequence"/>
</dbReference>
<accession>A0A0R3K2J3</accession>
<reference evidence="1 2" key="1">
    <citation type="submission" date="2015-09" db="EMBL/GenBank/DDBJ databases">
        <title>Draft genome sequence of a Caloramator mitchellensis, a moderate thermophile from the Great Artesian Basin of Australia.</title>
        <authorList>
            <person name="Patel B.K."/>
        </authorList>
    </citation>
    <scope>NUCLEOTIDE SEQUENCE [LARGE SCALE GENOMIC DNA]</scope>
    <source>
        <strain evidence="1 2">VF08</strain>
    </source>
</reference>
<evidence type="ECO:0000313" key="2">
    <source>
        <dbReference type="Proteomes" id="UP000052015"/>
    </source>
</evidence>
<dbReference type="AlphaFoldDB" id="A0A0R3K2J3"/>
<evidence type="ECO:0000313" key="1">
    <source>
        <dbReference type="EMBL" id="KRQ86527.1"/>
    </source>
</evidence>
<dbReference type="RefSeq" id="WP_160318231.1">
    <property type="nucleotide sequence ID" value="NZ_LKHP01000009.1"/>
</dbReference>
<sequence>MRDFIERKMFEIYNDLIKEVDKRDNLCDLRSLRFDNEKAPNYHNPLIQMLFLLI</sequence>
<name>A0A0R3K2J3_CALMK</name>
<dbReference type="OrthoDB" id="2084823at2"/>